<sequence>MTAPTNPLLDTLSLPRFADLAPAQIAPALDEAIARHEAMVEALTTARPTDFAGAWLPYERANTEIGAIWSAVSHLHGVADTPELRAAYAEGQRRLVENDMKVGQNRDLYEVFVALSVSPAFATLPEADRVAVEHAIRDFTLSGVALEPEARDRFSAISVELSGLSNEFGSAVLDATDAWSELVTDEADLAGISDADKAMFADAAKAKGQAGWLVTLQQPSVNAVLTFAENRDLRARMYRAFATRASDQGPNAGEFDNSGRIARILELRHEGAKLLGFADPVAWSLETKMAPNGAEVIAFLRDLARRAKPAAERDLAELKTFAAEHLGIADFEPWDAGFVSNRLRQDRYAVDAQVVKAYFPVERVMEGWQTLMERLFGIKLVERDDVSLYHDDARFFDVVDESGAVFAGLYLDLHARTGKRGGAWMAQARPRLQDGNTIAVPVAYLVCNFAPDGGETPSLLSHNDVTTLLHETGHCIHLLFTKVNRPSIAGTNGFEWDAIELPSQLMEDFAWDKDVLTGMSGHYKTGETLPADLFERMVKARHFQAGMFILRQVEFALFDLLLHLGTMGSDPIEVIEAVRDEVAVIRPPEWHRFPHAFSHIFAGGYASGYYSYLYAELLAADGFEAFAEAGLVDRATGDRFREEVLARGATRPAADSFRAFRGRDPEPTAMLIRHGLQ</sequence>
<name>A0A2T5GHW0_9SPHN</name>
<dbReference type="GO" id="GO:0006508">
    <property type="term" value="P:proteolysis"/>
    <property type="evidence" value="ECO:0007669"/>
    <property type="project" value="UniProtKB-KW"/>
</dbReference>
<evidence type="ECO:0000256" key="5">
    <source>
        <dbReference type="ARBA" id="ARBA00022833"/>
    </source>
</evidence>
<proteinExistence type="inferred from homology"/>
<dbReference type="AlphaFoldDB" id="A0A2T5GHW0"/>
<keyword evidence="13" id="KW-1185">Reference proteome</keyword>
<dbReference type="InterPro" id="IPR001567">
    <property type="entry name" value="Pept_M3A_M3B_dom"/>
</dbReference>
<dbReference type="Pfam" id="PF01432">
    <property type="entry name" value="Peptidase_M3"/>
    <property type="match status" value="1"/>
</dbReference>
<comment type="caution">
    <text evidence="12">The sequence shown here is derived from an EMBL/GenBank/DDBJ whole genome shotgun (WGS) entry which is preliminary data.</text>
</comment>
<dbReference type="GO" id="GO:0046872">
    <property type="term" value="F:metal ion binding"/>
    <property type="evidence" value="ECO:0007669"/>
    <property type="project" value="UniProtKB-UniRule"/>
</dbReference>
<keyword evidence="5 9" id="KW-0862">Zinc</keyword>
<evidence type="ECO:0000256" key="8">
    <source>
        <dbReference type="ARBA" id="ARBA00026100"/>
    </source>
</evidence>
<keyword evidence="6 9" id="KW-0482">Metalloprotease</keyword>
<dbReference type="InterPro" id="IPR045666">
    <property type="entry name" value="OpdA_N"/>
</dbReference>
<dbReference type="SUPFAM" id="SSF55486">
    <property type="entry name" value="Metalloproteases ('zincins'), catalytic domain"/>
    <property type="match status" value="1"/>
</dbReference>
<protein>
    <recommendedName>
        <fullName evidence="8">oligopeptidase A</fullName>
        <ecNumber evidence="8">3.4.24.70</ecNumber>
    </recommendedName>
</protein>
<accession>A0A2T5GHW0</accession>
<dbReference type="FunFam" id="3.40.390.10:FF:000009">
    <property type="entry name" value="Oligopeptidase A"/>
    <property type="match status" value="1"/>
</dbReference>
<dbReference type="InterPro" id="IPR045090">
    <property type="entry name" value="Pept_M3A_M3B"/>
</dbReference>
<dbReference type="PANTHER" id="PTHR43660:SF1">
    <property type="entry name" value="DIPEPTIDYL CARBOXYPEPTIDASE"/>
    <property type="match status" value="1"/>
</dbReference>
<evidence type="ECO:0000256" key="7">
    <source>
        <dbReference type="ARBA" id="ARBA00024603"/>
    </source>
</evidence>
<comment type="similarity">
    <text evidence="1 9">Belongs to the peptidase M3 family.</text>
</comment>
<dbReference type="PANTHER" id="PTHR43660">
    <property type="entry name" value="DIPEPTIDYL CARBOXYPEPTIDASE"/>
    <property type="match status" value="1"/>
</dbReference>
<dbReference type="Gene3D" id="1.10.1370.40">
    <property type="match status" value="1"/>
</dbReference>
<dbReference type="InterPro" id="IPR024077">
    <property type="entry name" value="Neurolysin/TOP_dom2"/>
</dbReference>
<feature type="domain" description="Oligopeptidase A N-terminal" evidence="11">
    <location>
        <begin position="37"/>
        <end position="151"/>
    </location>
</feature>
<evidence type="ECO:0000256" key="6">
    <source>
        <dbReference type="ARBA" id="ARBA00023049"/>
    </source>
</evidence>
<comment type="catalytic activity">
    <reaction evidence="7">
        <text>Hydrolysis of oligopeptides, with broad specificity. Gly or Ala commonly occur as P1 or P1' residues, but more distant residues are also important, as is shown by the fact that Z-Gly-Pro-Gly-|-Gly-Pro-Ala is cleaved, but not Z-(Gly)(5).</text>
        <dbReference type="EC" id="3.4.24.70"/>
    </reaction>
</comment>
<dbReference type="Pfam" id="PF19310">
    <property type="entry name" value="TOP_N"/>
    <property type="match status" value="1"/>
</dbReference>
<feature type="domain" description="Peptidase M3A/M3B catalytic" evidence="10">
    <location>
        <begin position="225"/>
        <end position="675"/>
    </location>
</feature>
<evidence type="ECO:0000256" key="2">
    <source>
        <dbReference type="ARBA" id="ARBA00022670"/>
    </source>
</evidence>
<evidence type="ECO:0000259" key="10">
    <source>
        <dbReference type="Pfam" id="PF01432"/>
    </source>
</evidence>
<comment type="cofactor">
    <cofactor evidence="9">
        <name>Zn(2+)</name>
        <dbReference type="ChEBI" id="CHEBI:29105"/>
    </cofactor>
    <text evidence="9">Binds 1 zinc ion.</text>
</comment>
<keyword evidence="4 9" id="KW-0378">Hydrolase</keyword>
<dbReference type="CDD" id="cd06456">
    <property type="entry name" value="M3A_DCP"/>
    <property type="match status" value="1"/>
</dbReference>
<evidence type="ECO:0000313" key="12">
    <source>
        <dbReference type="EMBL" id="PTQ58915.1"/>
    </source>
</evidence>
<evidence type="ECO:0000256" key="3">
    <source>
        <dbReference type="ARBA" id="ARBA00022723"/>
    </source>
</evidence>
<dbReference type="GO" id="GO:0005829">
    <property type="term" value="C:cytosol"/>
    <property type="evidence" value="ECO:0007669"/>
    <property type="project" value="UniProtKB-ARBA"/>
</dbReference>
<gene>
    <name evidence="12" type="ORF">C8J26_3240</name>
</gene>
<keyword evidence="2 9" id="KW-0645">Protease</keyword>
<evidence type="ECO:0000313" key="13">
    <source>
        <dbReference type="Proteomes" id="UP000244189"/>
    </source>
</evidence>
<evidence type="ECO:0000256" key="4">
    <source>
        <dbReference type="ARBA" id="ARBA00022801"/>
    </source>
</evidence>
<reference evidence="12 13" key="1">
    <citation type="submission" date="2018-04" db="EMBL/GenBank/DDBJ databases">
        <title>Genomic Encyclopedia of Type Strains, Phase III (KMG-III): the genomes of soil and plant-associated and newly described type strains.</title>
        <authorList>
            <person name="Whitman W."/>
        </authorList>
    </citation>
    <scope>NUCLEOTIDE SEQUENCE [LARGE SCALE GENOMIC DNA]</scope>
    <source>
        <strain evidence="12 13">MA101b</strain>
    </source>
</reference>
<dbReference type="GO" id="GO:0004222">
    <property type="term" value="F:metalloendopeptidase activity"/>
    <property type="evidence" value="ECO:0007669"/>
    <property type="project" value="UniProtKB-EC"/>
</dbReference>
<dbReference type="RefSeq" id="WP_107959233.1">
    <property type="nucleotide sequence ID" value="NZ_QAOG01000006.1"/>
</dbReference>
<dbReference type="Proteomes" id="UP000244189">
    <property type="component" value="Unassembled WGS sequence"/>
</dbReference>
<dbReference type="InterPro" id="IPR024079">
    <property type="entry name" value="MetalloPept_cat_dom_sf"/>
</dbReference>
<keyword evidence="3 9" id="KW-0479">Metal-binding</keyword>
<dbReference type="Gene3D" id="1.10.1370.10">
    <property type="entry name" value="Neurolysin, domain 3"/>
    <property type="match status" value="1"/>
</dbReference>
<organism evidence="12 13">
    <name type="scientific">Sphingomonas aurantiaca</name>
    <dbReference type="NCBI Taxonomy" id="185949"/>
    <lineage>
        <taxon>Bacteria</taxon>
        <taxon>Pseudomonadati</taxon>
        <taxon>Pseudomonadota</taxon>
        <taxon>Alphaproteobacteria</taxon>
        <taxon>Sphingomonadales</taxon>
        <taxon>Sphingomonadaceae</taxon>
        <taxon>Sphingomonas</taxon>
    </lineage>
</organism>
<evidence type="ECO:0000256" key="9">
    <source>
        <dbReference type="RuleBase" id="RU003435"/>
    </source>
</evidence>
<dbReference type="EC" id="3.4.24.70" evidence="8"/>
<dbReference type="InterPro" id="IPR034005">
    <property type="entry name" value="M3A_DCP"/>
</dbReference>
<evidence type="ECO:0000256" key="1">
    <source>
        <dbReference type="ARBA" id="ARBA00006040"/>
    </source>
</evidence>
<evidence type="ECO:0000259" key="11">
    <source>
        <dbReference type="Pfam" id="PF19310"/>
    </source>
</evidence>
<dbReference type="Gene3D" id="3.40.390.10">
    <property type="entry name" value="Collagenase (Catalytic Domain)"/>
    <property type="match status" value="1"/>
</dbReference>
<dbReference type="EMBL" id="QAOG01000006">
    <property type="protein sequence ID" value="PTQ58915.1"/>
    <property type="molecule type" value="Genomic_DNA"/>
</dbReference>